<comment type="caution">
    <text evidence="2">The sequence shown here is derived from an EMBL/GenBank/DDBJ whole genome shotgun (WGS) entry which is preliminary data.</text>
</comment>
<protein>
    <submittedName>
        <fullName evidence="2">Uncharacterized protein</fullName>
    </submittedName>
</protein>
<sequence>MTLLDRVRRWLFGGDDAESSETESESASANAGEQRLDPDNVTQTRTTSDDDAVSQLQDVKREETDEERSDG</sequence>
<organism evidence="2 3">
    <name type="scientific">Halosegnis longus</name>
    <dbReference type="NCBI Taxonomy" id="2216012"/>
    <lineage>
        <taxon>Archaea</taxon>
        <taxon>Methanobacteriati</taxon>
        <taxon>Methanobacteriota</taxon>
        <taxon>Stenosarchaea group</taxon>
        <taxon>Halobacteria</taxon>
        <taxon>Halobacteriales</taxon>
        <taxon>Natronomonadaceae</taxon>
        <taxon>Halosegnis</taxon>
    </lineage>
</organism>
<reference evidence="2 3" key="1">
    <citation type="submission" date="2018-11" db="EMBL/GenBank/DDBJ databases">
        <title>Genome sequences of Natronomonas sp. CBA1133.</title>
        <authorList>
            <person name="Roh S.W."/>
            <person name="Cha I.-T."/>
        </authorList>
    </citation>
    <scope>NUCLEOTIDE SEQUENCE [LARGE SCALE GENOMIC DNA]</scope>
    <source>
        <strain evidence="2 3">CBA1133</strain>
    </source>
</reference>
<name>A0AAJ4R8L7_9EURY</name>
<dbReference type="EMBL" id="RJJC01000001">
    <property type="protein sequence ID" value="RNJ26309.1"/>
    <property type="molecule type" value="Genomic_DNA"/>
</dbReference>
<gene>
    <name evidence="2" type="ORF">Nmn1133_06230</name>
</gene>
<evidence type="ECO:0000256" key="1">
    <source>
        <dbReference type="SAM" id="MobiDB-lite"/>
    </source>
</evidence>
<dbReference type="Proteomes" id="UP000270581">
    <property type="component" value="Unassembled WGS sequence"/>
</dbReference>
<proteinExistence type="predicted"/>
<evidence type="ECO:0000313" key="2">
    <source>
        <dbReference type="EMBL" id="RNJ26309.1"/>
    </source>
</evidence>
<evidence type="ECO:0000313" key="3">
    <source>
        <dbReference type="Proteomes" id="UP000270581"/>
    </source>
</evidence>
<dbReference type="RefSeq" id="WP_075936206.1">
    <property type="nucleotide sequence ID" value="NZ_BDJH01000002.1"/>
</dbReference>
<accession>A0AAJ4R8L7</accession>
<dbReference type="AlphaFoldDB" id="A0AAJ4R8L7"/>
<keyword evidence="3" id="KW-1185">Reference proteome</keyword>
<feature type="compositionally biased region" description="Acidic residues" evidence="1">
    <location>
        <begin position="15"/>
        <end position="24"/>
    </location>
</feature>
<feature type="region of interest" description="Disordered" evidence="1">
    <location>
        <begin position="13"/>
        <end position="71"/>
    </location>
</feature>